<comment type="caution">
    <text evidence="1">The sequence shown here is derived from an EMBL/GenBank/DDBJ whole genome shotgun (WGS) entry which is preliminary data.</text>
</comment>
<protein>
    <submittedName>
        <fullName evidence="1">Uncharacterized protein</fullName>
    </submittedName>
</protein>
<keyword evidence="2" id="KW-1185">Reference proteome</keyword>
<dbReference type="Proteomes" id="UP000821845">
    <property type="component" value="Chromosome 2"/>
</dbReference>
<proteinExistence type="predicted"/>
<reference evidence="1" key="1">
    <citation type="submission" date="2020-05" db="EMBL/GenBank/DDBJ databases">
        <title>Large-scale comparative analyses of tick genomes elucidate their genetic diversity and vector capacities.</title>
        <authorList>
            <person name="Jia N."/>
            <person name="Wang J."/>
            <person name="Shi W."/>
            <person name="Du L."/>
            <person name="Sun Y."/>
            <person name="Zhan W."/>
            <person name="Jiang J."/>
            <person name="Wang Q."/>
            <person name="Zhang B."/>
            <person name="Ji P."/>
            <person name="Sakyi L.B."/>
            <person name="Cui X."/>
            <person name="Yuan T."/>
            <person name="Jiang B."/>
            <person name="Yang W."/>
            <person name="Lam T.T.-Y."/>
            <person name="Chang Q."/>
            <person name="Ding S."/>
            <person name="Wang X."/>
            <person name="Zhu J."/>
            <person name="Ruan X."/>
            <person name="Zhao L."/>
            <person name="Wei J."/>
            <person name="Que T."/>
            <person name="Du C."/>
            <person name="Cheng J."/>
            <person name="Dai P."/>
            <person name="Han X."/>
            <person name="Huang E."/>
            <person name="Gao Y."/>
            <person name="Liu J."/>
            <person name="Shao H."/>
            <person name="Ye R."/>
            <person name="Li L."/>
            <person name="Wei W."/>
            <person name="Wang X."/>
            <person name="Wang C."/>
            <person name="Yang T."/>
            <person name="Huo Q."/>
            <person name="Li W."/>
            <person name="Guo W."/>
            <person name="Chen H."/>
            <person name="Zhou L."/>
            <person name="Ni X."/>
            <person name="Tian J."/>
            <person name="Zhou Y."/>
            <person name="Sheng Y."/>
            <person name="Liu T."/>
            <person name="Pan Y."/>
            <person name="Xia L."/>
            <person name="Li J."/>
            <person name="Zhao F."/>
            <person name="Cao W."/>
        </authorList>
    </citation>
    <scope>NUCLEOTIDE SEQUENCE</scope>
    <source>
        <strain evidence="1">Hyas-2018</strain>
    </source>
</reference>
<sequence length="133" mass="14699">MLTLDCAGAECKSFTCQMGPFADKNKVAKIELNMIINVTRIMEQVGIPDTVDIISEGSLTILDETEFTHYVKQQPKQATCGFFRRQAKEDLERSKRESLAASSAPHSPTTEAVPSIPSDDPEVRSRLLNAEDP</sequence>
<gene>
    <name evidence="1" type="ORF">HPB50_008327</name>
</gene>
<evidence type="ECO:0000313" key="1">
    <source>
        <dbReference type="EMBL" id="KAH6938280.1"/>
    </source>
</evidence>
<organism evidence="1 2">
    <name type="scientific">Hyalomma asiaticum</name>
    <name type="common">Tick</name>
    <dbReference type="NCBI Taxonomy" id="266040"/>
    <lineage>
        <taxon>Eukaryota</taxon>
        <taxon>Metazoa</taxon>
        <taxon>Ecdysozoa</taxon>
        <taxon>Arthropoda</taxon>
        <taxon>Chelicerata</taxon>
        <taxon>Arachnida</taxon>
        <taxon>Acari</taxon>
        <taxon>Parasitiformes</taxon>
        <taxon>Ixodida</taxon>
        <taxon>Ixodoidea</taxon>
        <taxon>Ixodidae</taxon>
        <taxon>Hyalomminae</taxon>
        <taxon>Hyalomma</taxon>
    </lineage>
</organism>
<dbReference type="EMBL" id="CM023482">
    <property type="protein sequence ID" value="KAH6938280.1"/>
    <property type="molecule type" value="Genomic_DNA"/>
</dbReference>
<accession>A0ACB7SUK0</accession>
<evidence type="ECO:0000313" key="2">
    <source>
        <dbReference type="Proteomes" id="UP000821845"/>
    </source>
</evidence>
<name>A0ACB7SUK0_HYAAI</name>